<accession>A0AAV8X8R5</accession>
<gene>
    <name evidence="4" type="ORF">NQ314_013152</name>
</gene>
<dbReference type="Proteomes" id="UP001162156">
    <property type="component" value="Unassembled WGS sequence"/>
</dbReference>
<protein>
    <recommendedName>
        <fullName evidence="3">Gelsolin-like domain-containing protein</fullName>
    </recommendedName>
</protein>
<dbReference type="AlphaFoldDB" id="A0AAV8X8R5"/>
<reference evidence="4" key="1">
    <citation type="journal article" date="2023" name="Insect Mol. Biol.">
        <title>Genome sequencing provides insights into the evolution of gene families encoding plant cell wall-degrading enzymes in longhorned beetles.</title>
        <authorList>
            <person name="Shin N.R."/>
            <person name="Okamura Y."/>
            <person name="Kirsch R."/>
            <person name="Pauchet Y."/>
        </authorList>
    </citation>
    <scope>NUCLEOTIDE SEQUENCE</scope>
    <source>
        <strain evidence="4">RBIC_L_NR</strain>
    </source>
</reference>
<dbReference type="GO" id="GO:0051015">
    <property type="term" value="F:actin filament binding"/>
    <property type="evidence" value="ECO:0007669"/>
    <property type="project" value="InterPro"/>
</dbReference>
<dbReference type="GO" id="GO:0008154">
    <property type="term" value="P:actin polymerization or depolymerization"/>
    <property type="evidence" value="ECO:0007669"/>
    <property type="project" value="TreeGrafter"/>
</dbReference>
<dbReference type="SMART" id="SM00262">
    <property type="entry name" value="GEL"/>
    <property type="match status" value="4"/>
</dbReference>
<dbReference type="PANTHER" id="PTHR11977:SF123">
    <property type="entry name" value="GELSOLIN"/>
    <property type="match status" value="1"/>
</dbReference>
<dbReference type="GO" id="GO:0051016">
    <property type="term" value="P:barbed-end actin filament capping"/>
    <property type="evidence" value="ECO:0007669"/>
    <property type="project" value="TreeGrafter"/>
</dbReference>
<dbReference type="PANTHER" id="PTHR11977">
    <property type="entry name" value="VILLIN"/>
    <property type="match status" value="1"/>
</dbReference>
<name>A0AAV8X8R5_9CUCU</name>
<dbReference type="PRINTS" id="PR00597">
    <property type="entry name" value="GELSOLIN"/>
</dbReference>
<organism evidence="4 5">
    <name type="scientific">Rhamnusium bicolor</name>
    <dbReference type="NCBI Taxonomy" id="1586634"/>
    <lineage>
        <taxon>Eukaryota</taxon>
        <taxon>Metazoa</taxon>
        <taxon>Ecdysozoa</taxon>
        <taxon>Arthropoda</taxon>
        <taxon>Hexapoda</taxon>
        <taxon>Insecta</taxon>
        <taxon>Pterygota</taxon>
        <taxon>Neoptera</taxon>
        <taxon>Endopterygota</taxon>
        <taxon>Coleoptera</taxon>
        <taxon>Polyphaga</taxon>
        <taxon>Cucujiformia</taxon>
        <taxon>Chrysomeloidea</taxon>
        <taxon>Cerambycidae</taxon>
        <taxon>Lepturinae</taxon>
        <taxon>Rhagiini</taxon>
        <taxon>Rhamnusium</taxon>
    </lineage>
</organism>
<keyword evidence="5" id="KW-1185">Reference proteome</keyword>
<dbReference type="GO" id="GO:0015629">
    <property type="term" value="C:actin cytoskeleton"/>
    <property type="evidence" value="ECO:0007669"/>
    <property type="project" value="TreeGrafter"/>
</dbReference>
<dbReference type="InterPro" id="IPR007122">
    <property type="entry name" value="Villin/Gelsolin"/>
</dbReference>
<evidence type="ECO:0000313" key="4">
    <source>
        <dbReference type="EMBL" id="KAJ8934876.1"/>
    </source>
</evidence>
<evidence type="ECO:0000256" key="1">
    <source>
        <dbReference type="ARBA" id="ARBA00022737"/>
    </source>
</evidence>
<dbReference type="InterPro" id="IPR007123">
    <property type="entry name" value="Gelsolin-like_dom"/>
</dbReference>
<sequence>MWQNSPVLSRILSQWRTPKNQYGKFYTGDSYIVLVTKVKRNGQKTYDLHFWLGSETSTDEAGAAAILSVQLDEQLGGEPIQHREVQEHESQLFLSHFKNGGVRYLPGGISSGFTHVDPNAFENRLFQVKGSRNIRVKQVTPSIASMNDGDCFILDAGRNIYVYVGSNARRVEKLKAINAANQIRDQDHAGKAKVTIVALIANMKNFFEALGEGSKDEVPEESAGGDDQEFESSEESHVSLYRVSDAEGSVHIEKVAQKPLAASLLDPKDCFILDTTDANLYVWIADEFLKSNHYPKWTHVQRIVQGAEPTAFTQYFGSWQAYGELHPRLLRSVSKEARLYHCQLRSKGRKFKMESVEDYEQEDLSDDDIMILDADSEVYLWIGKGASEQEREKGPRFAERMLKRHGREDVPVIVVNQGEEPEEFTSLFPSWDAEFWDNLPDIRDLIKNEDIDED</sequence>
<feature type="domain" description="Gelsolin-like" evidence="3">
    <location>
        <begin position="253"/>
        <end position="284"/>
    </location>
</feature>
<dbReference type="SUPFAM" id="SSF55753">
    <property type="entry name" value="Actin depolymerizing proteins"/>
    <property type="match status" value="4"/>
</dbReference>
<dbReference type="GO" id="GO:0051014">
    <property type="term" value="P:actin filament severing"/>
    <property type="evidence" value="ECO:0007669"/>
    <property type="project" value="TreeGrafter"/>
</dbReference>
<evidence type="ECO:0000259" key="3">
    <source>
        <dbReference type="Pfam" id="PF00626"/>
    </source>
</evidence>
<dbReference type="GO" id="GO:0005546">
    <property type="term" value="F:phosphatidylinositol-4,5-bisphosphate binding"/>
    <property type="evidence" value="ECO:0007669"/>
    <property type="project" value="TreeGrafter"/>
</dbReference>
<feature type="compositionally biased region" description="Acidic residues" evidence="2">
    <location>
        <begin position="218"/>
        <end position="233"/>
    </location>
</feature>
<dbReference type="EMBL" id="JANEYF010003657">
    <property type="protein sequence ID" value="KAJ8934876.1"/>
    <property type="molecule type" value="Genomic_DNA"/>
</dbReference>
<dbReference type="GO" id="GO:0005737">
    <property type="term" value="C:cytoplasm"/>
    <property type="evidence" value="ECO:0007669"/>
    <property type="project" value="TreeGrafter"/>
</dbReference>
<feature type="domain" description="Gelsolin-like" evidence="3">
    <location>
        <begin position="133"/>
        <end position="195"/>
    </location>
</feature>
<dbReference type="CDD" id="cd11290">
    <property type="entry name" value="gelsolin_S1_like"/>
    <property type="match status" value="1"/>
</dbReference>
<comment type="caution">
    <text evidence="4">The sequence shown here is derived from an EMBL/GenBank/DDBJ whole genome shotgun (WGS) entry which is preliminary data.</text>
</comment>
<evidence type="ECO:0000313" key="5">
    <source>
        <dbReference type="Proteomes" id="UP001162156"/>
    </source>
</evidence>
<feature type="region of interest" description="Disordered" evidence="2">
    <location>
        <begin position="215"/>
        <end position="234"/>
    </location>
</feature>
<dbReference type="Pfam" id="PF00626">
    <property type="entry name" value="Gelsolin"/>
    <property type="match status" value="4"/>
</dbReference>
<dbReference type="InterPro" id="IPR029006">
    <property type="entry name" value="ADF-H/Gelsolin-like_dom_sf"/>
</dbReference>
<feature type="domain" description="Gelsolin-like" evidence="3">
    <location>
        <begin position="21"/>
        <end position="94"/>
    </location>
</feature>
<proteinExistence type="predicted"/>
<evidence type="ECO:0000256" key="2">
    <source>
        <dbReference type="SAM" id="MobiDB-lite"/>
    </source>
</evidence>
<dbReference type="CDD" id="cd11289">
    <property type="entry name" value="gelsolin_S2_like"/>
    <property type="match status" value="1"/>
</dbReference>
<dbReference type="Gene3D" id="3.40.20.10">
    <property type="entry name" value="Severin"/>
    <property type="match status" value="5"/>
</dbReference>
<feature type="domain" description="Gelsolin-like" evidence="3">
    <location>
        <begin position="351"/>
        <end position="424"/>
    </location>
</feature>
<keyword evidence="1" id="KW-0677">Repeat</keyword>